<evidence type="ECO:0000256" key="6">
    <source>
        <dbReference type="PROSITE-ProRule" id="PRU00070"/>
    </source>
</evidence>
<dbReference type="InterPro" id="IPR001275">
    <property type="entry name" value="DM_DNA-bd"/>
</dbReference>
<dbReference type="OrthoDB" id="6162476at2759"/>
<evidence type="ECO:0000313" key="9">
    <source>
        <dbReference type="EMBL" id="CAG7826582.1"/>
    </source>
</evidence>
<feature type="compositionally biased region" description="Low complexity" evidence="7">
    <location>
        <begin position="467"/>
        <end position="481"/>
    </location>
</feature>
<dbReference type="FunFam" id="4.10.1040.10:FF:000001">
    <property type="entry name" value="doublesex- and mab-3-related transcription factor 1"/>
    <property type="match status" value="1"/>
</dbReference>
<keyword evidence="3 6" id="KW-0862">Zinc</keyword>
<feature type="compositionally biased region" description="Basic and acidic residues" evidence="7">
    <location>
        <begin position="302"/>
        <end position="318"/>
    </location>
</feature>
<protein>
    <recommendedName>
        <fullName evidence="8">DM domain-containing protein</fullName>
    </recommendedName>
</protein>
<dbReference type="InterPro" id="IPR005173">
    <property type="entry name" value="DMA"/>
</dbReference>
<feature type="compositionally biased region" description="Polar residues" evidence="7">
    <location>
        <begin position="154"/>
        <end position="184"/>
    </location>
</feature>
<feature type="DNA-binding region" description="DM" evidence="6">
    <location>
        <begin position="45"/>
        <end position="92"/>
    </location>
</feature>
<dbReference type="PROSITE" id="PS50809">
    <property type="entry name" value="DM_2"/>
    <property type="match status" value="1"/>
</dbReference>
<dbReference type="GO" id="GO:0000981">
    <property type="term" value="F:DNA-binding transcription factor activity, RNA polymerase II-specific"/>
    <property type="evidence" value="ECO:0007669"/>
    <property type="project" value="TreeGrafter"/>
</dbReference>
<gene>
    <name evidence="9" type="ORF">AFUS01_LOCUS36629</name>
</gene>
<dbReference type="PROSITE" id="PS40000">
    <property type="entry name" value="DM_1"/>
    <property type="match status" value="1"/>
</dbReference>
<keyword evidence="10" id="KW-1185">Reference proteome</keyword>
<feature type="compositionally biased region" description="Polar residues" evidence="7">
    <location>
        <begin position="611"/>
        <end position="626"/>
    </location>
</feature>
<evidence type="ECO:0000256" key="1">
    <source>
        <dbReference type="ARBA" id="ARBA00006834"/>
    </source>
</evidence>
<feature type="region of interest" description="Disordered" evidence="7">
    <location>
        <begin position="466"/>
        <end position="504"/>
    </location>
</feature>
<comment type="caution">
    <text evidence="9">The sequence shown here is derived from an EMBL/GenBank/DDBJ whole genome shotgun (WGS) entry which is preliminary data.</text>
</comment>
<comment type="similarity">
    <text evidence="1">Belongs to the DMRT family.</text>
</comment>
<accession>A0A8J2L6N9</accession>
<dbReference type="SMART" id="SM00301">
    <property type="entry name" value="DM"/>
    <property type="match status" value="1"/>
</dbReference>
<dbReference type="PANTHER" id="PTHR12322">
    <property type="entry name" value="DOUBLESEX AND MAB-3 RELATED TRANSCRIPTION FACTOR DMRT"/>
    <property type="match status" value="1"/>
</dbReference>
<feature type="region of interest" description="Disordered" evidence="7">
    <location>
        <begin position="107"/>
        <end position="136"/>
    </location>
</feature>
<dbReference type="GO" id="GO:0007548">
    <property type="term" value="P:sex differentiation"/>
    <property type="evidence" value="ECO:0007669"/>
    <property type="project" value="TreeGrafter"/>
</dbReference>
<dbReference type="Proteomes" id="UP000708208">
    <property type="component" value="Unassembled WGS sequence"/>
</dbReference>
<dbReference type="Pfam" id="PF03474">
    <property type="entry name" value="DMA"/>
    <property type="match status" value="1"/>
</dbReference>
<proteinExistence type="inferred from homology"/>
<evidence type="ECO:0000256" key="5">
    <source>
        <dbReference type="ARBA" id="ARBA00023242"/>
    </source>
</evidence>
<evidence type="ECO:0000313" key="10">
    <source>
        <dbReference type="Proteomes" id="UP000708208"/>
    </source>
</evidence>
<evidence type="ECO:0000256" key="3">
    <source>
        <dbReference type="ARBA" id="ARBA00022833"/>
    </source>
</evidence>
<feature type="domain" description="DM" evidence="8">
    <location>
        <begin position="45"/>
        <end position="92"/>
    </location>
</feature>
<dbReference type="GO" id="GO:0046872">
    <property type="term" value="F:metal ion binding"/>
    <property type="evidence" value="ECO:0007669"/>
    <property type="project" value="UniProtKB-KW"/>
</dbReference>
<evidence type="ECO:0000259" key="8">
    <source>
        <dbReference type="PROSITE" id="PS50809"/>
    </source>
</evidence>
<organism evidence="9 10">
    <name type="scientific">Allacma fusca</name>
    <dbReference type="NCBI Taxonomy" id="39272"/>
    <lineage>
        <taxon>Eukaryota</taxon>
        <taxon>Metazoa</taxon>
        <taxon>Ecdysozoa</taxon>
        <taxon>Arthropoda</taxon>
        <taxon>Hexapoda</taxon>
        <taxon>Collembola</taxon>
        <taxon>Symphypleona</taxon>
        <taxon>Sminthuridae</taxon>
        <taxon>Allacma</taxon>
    </lineage>
</organism>
<feature type="compositionally biased region" description="Acidic residues" evidence="7">
    <location>
        <begin position="289"/>
        <end position="301"/>
    </location>
</feature>
<dbReference type="GO" id="GO:0005634">
    <property type="term" value="C:nucleus"/>
    <property type="evidence" value="ECO:0007669"/>
    <property type="project" value="UniProtKB-SubCell"/>
</dbReference>
<feature type="region of interest" description="Disordered" evidence="7">
    <location>
        <begin position="569"/>
        <end position="626"/>
    </location>
</feature>
<sequence>MSSPDGVKLENTNTLTLMAQHSVLGALPPAFFLRAAERYQRTPKCARCRNHGVVSALKGHKRYCRWRDCVCAKCTLIAERQRVMAAQVALRRQQAQEENEARELGLLYNAGGGGNGAPPPNSRSGVGESPPNLFGLQNGLQALTALSIPPGNRSLVTGSSGPNADSHFNPSTAGIDTSRDSPSPKSKRQKLDSDEENTDGEENIGYSCEVKQEFSHRDDEEDSRSPGLDSEKIVDMSRPDLHHSNNTSPYHDTSPPPILLPTPSSSSKKKNQGKKTTDLESFPNPDLRELDDGDGDGDSGEDTTREETSSPPAGKEDYLRALAAEGLRVGRHVNRMMKPSGNPGNKNRDHHHSHLYNHSSIGGMYRGEKVPLPYSPAVETLIRVFPTKRRSEIDSALHKTAGDVLKAIEFLLAADVESQSQSHMFPSRTSVVSRSYSPTRAMDLALDPHKIVEHAYEKTLYPKNYTNSSSSSINNNNNNNNNHHHHHHHESHNNIRESSPAVVHESPPHFSLFGPYAAAAAARFNHSHPANRRFIPSLLPYSLPGLHRPGDFYSNSPLPLVTALNLGHHHGQHQAGNNSLPLAHAGSLHLSPKTPGAQHDNGNTVERESGTPPTSCSGSDRASYSE</sequence>
<feature type="compositionally biased region" description="Acidic residues" evidence="7">
    <location>
        <begin position="193"/>
        <end position="202"/>
    </location>
</feature>
<evidence type="ECO:0000256" key="4">
    <source>
        <dbReference type="ARBA" id="ARBA00023125"/>
    </source>
</evidence>
<name>A0A8J2L6N9_9HEXA</name>
<keyword evidence="4 6" id="KW-0238">DNA-binding</keyword>
<dbReference type="PANTHER" id="PTHR12322:SF116">
    <property type="entry name" value="DOUBLESEX-MAB RELATED 99B"/>
    <property type="match status" value="1"/>
</dbReference>
<dbReference type="GO" id="GO:0000978">
    <property type="term" value="F:RNA polymerase II cis-regulatory region sequence-specific DNA binding"/>
    <property type="evidence" value="ECO:0007669"/>
    <property type="project" value="TreeGrafter"/>
</dbReference>
<evidence type="ECO:0000256" key="7">
    <source>
        <dbReference type="SAM" id="MobiDB-lite"/>
    </source>
</evidence>
<reference evidence="9" key="1">
    <citation type="submission" date="2021-06" db="EMBL/GenBank/DDBJ databases">
        <authorList>
            <person name="Hodson N. C."/>
            <person name="Mongue J. A."/>
            <person name="Jaron S. K."/>
        </authorList>
    </citation>
    <scope>NUCLEOTIDE SEQUENCE</scope>
</reference>
<feature type="compositionally biased region" description="Basic and acidic residues" evidence="7">
    <location>
        <begin position="229"/>
        <end position="243"/>
    </location>
</feature>
<dbReference type="EMBL" id="CAJVCH010540342">
    <property type="protein sequence ID" value="CAG7826582.1"/>
    <property type="molecule type" value="Genomic_DNA"/>
</dbReference>
<dbReference type="AlphaFoldDB" id="A0A8J2L6N9"/>
<feature type="region of interest" description="Disordered" evidence="7">
    <location>
        <begin position="151"/>
        <end position="318"/>
    </location>
</feature>
<comment type="subcellular location">
    <subcellularLocation>
        <location evidence="6">Nucleus</location>
    </subcellularLocation>
</comment>
<dbReference type="InterPro" id="IPR026607">
    <property type="entry name" value="DMRT"/>
</dbReference>
<evidence type="ECO:0000256" key="2">
    <source>
        <dbReference type="ARBA" id="ARBA00022723"/>
    </source>
</evidence>
<keyword evidence="2 6" id="KW-0479">Metal-binding</keyword>
<keyword evidence="5 6" id="KW-0539">Nucleus</keyword>
<dbReference type="Pfam" id="PF00751">
    <property type="entry name" value="DM"/>
    <property type="match status" value="1"/>
</dbReference>